<evidence type="ECO:0000256" key="3">
    <source>
        <dbReference type="ARBA" id="ARBA00023134"/>
    </source>
</evidence>
<protein>
    <submittedName>
        <fullName evidence="7">Uncharacterized protein</fullName>
    </submittedName>
</protein>
<dbReference type="PANTHER" id="PTHR47980">
    <property type="entry name" value="LD44762P"/>
    <property type="match status" value="1"/>
</dbReference>
<proteinExistence type="inferred from homology"/>
<evidence type="ECO:0000256" key="5">
    <source>
        <dbReference type="ARBA" id="ARBA00023289"/>
    </source>
</evidence>
<keyword evidence="3" id="KW-0342">GTP-binding</keyword>
<reference evidence="7" key="1">
    <citation type="submission" date="2020-11" db="EMBL/GenBank/DDBJ databases">
        <authorList>
            <person name="Tran Van P."/>
        </authorList>
    </citation>
    <scope>NUCLEOTIDE SEQUENCE</scope>
</reference>
<comment type="similarity">
    <text evidence="1">Belongs to the small GTPase superfamily. Rab family.</text>
</comment>
<dbReference type="GO" id="GO:0003924">
    <property type="term" value="F:GTPase activity"/>
    <property type="evidence" value="ECO:0007669"/>
    <property type="project" value="InterPro"/>
</dbReference>
<evidence type="ECO:0000256" key="2">
    <source>
        <dbReference type="ARBA" id="ARBA00022741"/>
    </source>
</evidence>
<keyword evidence="8" id="KW-1185">Reference proteome</keyword>
<dbReference type="SMART" id="SM00176">
    <property type="entry name" value="RAN"/>
    <property type="match status" value="1"/>
</dbReference>
<dbReference type="GO" id="GO:0005525">
    <property type="term" value="F:GTP binding"/>
    <property type="evidence" value="ECO:0007669"/>
    <property type="project" value="UniProtKB-KW"/>
</dbReference>
<dbReference type="Gene3D" id="3.40.50.300">
    <property type="entry name" value="P-loop containing nucleotide triphosphate hydrolases"/>
    <property type="match status" value="1"/>
</dbReference>
<dbReference type="InterPro" id="IPR005225">
    <property type="entry name" value="Small_GTP-bd"/>
</dbReference>
<dbReference type="SUPFAM" id="SSF52540">
    <property type="entry name" value="P-loop containing nucleoside triphosphate hydrolases"/>
    <property type="match status" value="1"/>
</dbReference>
<dbReference type="Pfam" id="PF00071">
    <property type="entry name" value="Ras"/>
    <property type="match status" value="1"/>
</dbReference>
<accession>A0A7R9GAK7</accession>
<evidence type="ECO:0000256" key="4">
    <source>
        <dbReference type="ARBA" id="ARBA00023288"/>
    </source>
</evidence>
<name>A0A7R9GAK7_9CRUS</name>
<evidence type="ECO:0000313" key="8">
    <source>
        <dbReference type="Proteomes" id="UP000678499"/>
    </source>
</evidence>
<dbReference type="SMART" id="SM00173">
    <property type="entry name" value="RAS"/>
    <property type="match status" value="1"/>
</dbReference>
<dbReference type="InterPro" id="IPR001806">
    <property type="entry name" value="Small_GTPase"/>
</dbReference>
<evidence type="ECO:0000313" key="7">
    <source>
        <dbReference type="EMBL" id="CAD7275367.1"/>
    </source>
</evidence>
<feature type="compositionally biased region" description="Low complexity" evidence="6">
    <location>
        <begin position="104"/>
        <end position="118"/>
    </location>
</feature>
<dbReference type="EMBL" id="CAJPEX010000403">
    <property type="protein sequence ID" value="CAG0915519.1"/>
    <property type="molecule type" value="Genomic_DNA"/>
</dbReference>
<keyword evidence="2" id="KW-0547">Nucleotide-binding</keyword>
<dbReference type="InterPro" id="IPR027417">
    <property type="entry name" value="P-loop_NTPase"/>
</dbReference>
<gene>
    <name evidence="7" type="ORF">NMOB1V02_LOCUS3164</name>
</gene>
<dbReference type="PRINTS" id="PR00449">
    <property type="entry name" value="RASTRNSFRMNG"/>
</dbReference>
<sequence length="341" mass="38153">MDKQDSNKISLTLDPSAVSSSSSSGSSSTFGRLKIGRASFRYPKQKRQQQNKQKPDNEQDVDDDGTSRKFQRSMSHSDVDSSSSKNNKTENRPQGNKVAPAADNNNSSNNLKNQHQQQPPVKFQRVSLTPSVMVTTDADSPHVVSKVMLLGDSGVGKTCLLVQYKDGKFLAGNFIATVGIDFRNKEVEVDGKKVKLQIWDTAGQERFRSVTHAYYRDAQALLLLYDVTNRQSFFNVRSWLAEVKENARHNVVVVLIGNKCDVRFQREVKTHEGEALAKEYNVPFIETSAKTGHNKLIASPIFSFDRGLLHKSEDHPDQAFDVKRYIASGSLKQNPIQQCNC</sequence>
<dbReference type="SMART" id="SM00175">
    <property type="entry name" value="RAB"/>
    <property type="match status" value="1"/>
</dbReference>
<keyword evidence="4" id="KW-0449">Lipoprotein</keyword>
<dbReference type="AlphaFoldDB" id="A0A7R9GAK7"/>
<evidence type="ECO:0000256" key="6">
    <source>
        <dbReference type="SAM" id="MobiDB-lite"/>
    </source>
</evidence>
<feature type="compositionally biased region" description="Low complexity" evidence="6">
    <location>
        <begin position="73"/>
        <end position="84"/>
    </location>
</feature>
<dbReference type="PROSITE" id="PS51421">
    <property type="entry name" value="RAS"/>
    <property type="match status" value="1"/>
</dbReference>
<dbReference type="SMART" id="SM00174">
    <property type="entry name" value="RHO"/>
    <property type="match status" value="1"/>
</dbReference>
<feature type="region of interest" description="Disordered" evidence="6">
    <location>
        <begin position="1"/>
        <end position="121"/>
    </location>
</feature>
<dbReference type="OrthoDB" id="9989112at2759"/>
<dbReference type="EMBL" id="OA882440">
    <property type="protein sequence ID" value="CAD7275367.1"/>
    <property type="molecule type" value="Genomic_DNA"/>
</dbReference>
<dbReference type="InterPro" id="IPR050305">
    <property type="entry name" value="Small_GTPase_Rab"/>
</dbReference>
<dbReference type="Proteomes" id="UP000678499">
    <property type="component" value="Unassembled WGS sequence"/>
</dbReference>
<organism evidence="7">
    <name type="scientific">Notodromas monacha</name>
    <dbReference type="NCBI Taxonomy" id="399045"/>
    <lineage>
        <taxon>Eukaryota</taxon>
        <taxon>Metazoa</taxon>
        <taxon>Ecdysozoa</taxon>
        <taxon>Arthropoda</taxon>
        <taxon>Crustacea</taxon>
        <taxon>Oligostraca</taxon>
        <taxon>Ostracoda</taxon>
        <taxon>Podocopa</taxon>
        <taxon>Podocopida</taxon>
        <taxon>Cypridocopina</taxon>
        <taxon>Cypridoidea</taxon>
        <taxon>Cyprididae</taxon>
        <taxon>Notodromas</taxon>
    </lineage>
</organism>
<dbReference type="PROSITE" id="PS51420">
    <property type="entry name" value="RHO"/>
    <property type="match status" value="1"/>
</dbReference>
<dbReference type="FunFam" id="3.40.50.300:FF:001129">
    <property type="entry name" value="ras-related protein Rab-44 isoform X2"/>
    <property type="match status" value="1"/>
</dbReference>
<evidence type="ECO:0000256" key="1">
    <source>
        <dbReference type="ARBA" id="ARBA00006270"/>
    </source>
</evidence>
<dbReference type="PROSITE" id="PS51419">
    <property type="entry name" value="RAB"/>
    <property type="match status" value="1"/>
</dbReference>
<dbReference type="NCBIfam" id="TIGR00231">
    <property type="entry name" value="small_GTP"/>
    <property type="match status" value="1"/>
</dbReference>
<keyword evidence="5" id="KW-0636">Prenylation</keyword>
<feature type="compositionally biased region" description="Low complexity" evidence="6">
    <location>
        <begin position="19"/>
        <end position="28"/>
    </location>
</feature>